<reference evidence="1" key="1">
    <citation type="journal article" date="2022" name="bioRxiv">
        <title>Sequencing and chromosome-scale assembly of the giantPleurodeles waltlgenome.</title>
        <authorList>
            <person name="Brown T."/>
            <person name="Elewa A."/>
            <person name="Iarovenko S."/>
            <person name="Subramanian E."/>
            <person name="Araus A.J."/>
            <person name="Petzold A."/>
            <person name="Susuki M."/>
            <person name="Suzuki K.-i.T."/>
            <person name="Hayashi T."/>
            <person name="Toyoda A."/>
            <person name="Oliveira C."/>
            <person name="Osipova E."/>
            <person name="Leigh N.D."/>
            <person name="Simon A."/>
            <person name="Yun M.H."/>
        </authorList>
    </citation>
    <scope>NUCLEOTIDE SEQUENCE</scope>
    <source>
        <strain evidence="1">20211129_DDA</strain>
        <tissue evidence="1">Liver</tissue>
    </source>
</reference>
<protein>
    <submittedName>
        <fullName evidence="1">Uncharacterized protein</fullName>
    </submittedName>
</protein>
<organism evidence="1 2">
    <name type="scientific">Pleurodeles waltl</name>
    <name type="common">Iberian ribbed newt</name>
    <dbReference type="NCBI Taxonomy" id="8319"/>
    <lineage>
        <taxon>Eukaryota</taxon>
        <taxon>Metazoa</taxon>
        <taxon>Chordata</taxon>
        <taxon>Craniata</taxon>
        <taxon>Vertebrata</taxon>
        <taxon>Euteleostomi</taxon>
        <taxon>Amphibia</taxon>
        <taxon>Batrachia</taxon>
        <taxon>Caudata</taxon>
        <taxon>Salamandroidea</taxon>
        <taxon>Salamandridae</taxon>
        <taxon>Pleurodelinae</taxon>
        <taxon>Pleurodeles</taxon>
    </lineage>
</organism>
<accession>A0AAV7TFT1</accession>
<evidence type="ECO:0000313" key="2">
    <source>
        <dbReference type="Proteomes" id="UP001066276"/>
    </source>
</evidence>
<gene>
    <name evidence="1" type="ORF">NDU88_000140</name>
</gene>
<name>A0AAV7TFT1_PLEWA</name>
<keyword evidence="2" id="KW-1185">Reference proteome</keyword>
<evidence type="ECO:0000313" key="1">
    <source>
        <dbReference type="EMBL" id="KAJ1174849.1"/>
    </source>
</evidence>
<dbReference type="EMBL" id="JANPWB010000006">
    <property type="protein sequence ID" value="KAJ1174849.1"/>
    <property type="molecule type" value="Genomic_DNA"/>
</dbReference>
<dbReference type="Proteomes" id="UP001066276">
    <property type="component" value="Chromosome 3_2"/>
</dbReference>
<proteinExistence type="predicted"/>
<sequence length="193" mass="21300">MNTASRRAEAAGARTQCSGVPRLSATVRYYQRGSRQDHAAGRCPYLQPIPKRWHNRSPPFHQVIRGPRLQATGRHSQSKEPPSAEPQVGYNRSGPYCQCNHVSVVSKDGVVGHLRCSQEAQIPVPMGYIYVWPLKPNLACAYGSANCQFFAVNAGSSGFRVSHRVHYLLNKLVLQCGALISAHIDNSVISRIH</sequence>
<comment type="caution">
    <text evidence="1">The sequence shown here is derived from an EMBL/GenBank/DDBJ whole genome shotgun (WGS) entry which is preliminary data.</text>
</comment>
<dbReference type="AlphaFoldDB" id="A0AAV7TFT1"/>